<name>A0A328B1K4_9CAUL</name>
<evidence type="ECO:0000256" key="9">
    <source>
        <dbReference type="ARBA" id="ARBA00023136"/>
    </source>
</evidence>
<dbReference type="AlphaFoldDB" id="A0A328B1K4"/>
<dbReference type="PANTHER" id="PTHR32552:SF81">
    <property type="entry name" value="TONB-DEPENDENT OUTER MEMBRANE RECEPTOR"/>
    <property type="match status" value="1"/>
</dbReference>
<evidence type="ECO:0000256" key="13">
    <source>
        <dbReference type="SAM" id="SignalP"/>
    </source>
</evidence>
<keyword evidence="10 11" id="KW-0998">Cell outer membrane</keyword>
<dbReference type="Pfam" id="PF07660">
    <property type="entry name" value="STN"/>
    <property type="match status" value="1"/>
</dbReference>
<dbReference type="OrthoDB" id="9760333at2"/>
<evidence type="ECO:0000313" key="16">
    <source>
        <dbReference type="Proteomes" id="UP000249842"/>
    </source>
</evidence>
<dbReference type="SMART" id="SM00965">
    <property type="entry name" value="STN"/>
    <property type="match status" value="1"/>
</dbReference>
<evidence type="ECO:0000256" key="5">
    <source>
        <dbReference type="ARBA" id="ARBA00022692"/>
    </source>
</evidence>
<gene>
    <name evidence="15" type="ORF">DJ021_13200</name>
</gene>
<accession>A0A328B1K4</accession>
<comment type="similarity">
    <text evidence="11 12">Belongs to the TonB-dependent receptor family.</text>
</comment>
<organism evidence="15 16">
    <name type="scientific">Phenylobacterium hankyongense</name>
    <dbReference type="NCBI Taxonomy" id="1813876"/>
    <lineage>
        <taxon>Bacteria</taxon>
        <taxon>Pseudomonadati</taxon>
        <taxon>Pseudomonadota</taxon>
        <taxon>Alphaproteobacteria</taxon>
        <taxon>Caulobacterales</taxon>
        <taxon>Caulobacteraceae</taxon>
        <taxon>Phenylobacterium</taxon>
    </lineage>
</organism>
<dbReference type="PANTHER" id="PTHR32552">
    <property type="entry name" value="FERRICHROME IRON RECEPTOR-RELATED"/>
    <property type="match status" value="1"/>
</dbReference>
<protein>
    <submittedName>
        <fullName evidence="15">TonB-dependent receptor</fullName>
    </submittedName>
</protein>
<keyword evidence="8 12" id="KW-0798">TonB box</keyword>
<dbReference type="InterPro" id="IPR039426">
    <property type="entry name" value="TonB-dep_rcpt-like"/>
</dbReference>
<sequence>MGQGAPFAWLAAGLLAAVPHAAQAEVRPVAFDIAPQPLGAALNQLAIQSNRQILFSSLLTAGRRSIGLRGLYSPEEALSRLLAGTDLTVRQEGASFLVKQDSQRGEERATAKPADSPAAVDEVIVTALKRESLAQDTPISMTVVDGELLKARGSVDLEHASTYLPGLRLTWSSFGRRLVLRGVYAAGEATTGLYYDETPVTGPVGTTADPGVMSPELLLVDVKRIELLRGPQGTLYGAGSMGGTLRILFNRPDLSKPSGQLSASAAGAWGGGTAGGLVAVANQPLVKDRLAIRLVAYDYGAPGAVDNLALGLKNVDESRVQGVRAALLWAPDERLEAQLSGAIQHTHVDDISSWQEDVGAWRTSHAVRAPFDGDIGLLNATVRWATAGATLTATSSWYRWRLVRRNDYSGVLRGQRTNAQGCSRYFGLDAAPCGPDQAAGYTAYVDALYPAALVQPVSLTSWINEVRAASNGPGPFNWTLGAYSERRRDNVDSEVVQADPLTGTAYEPVRFIGQRSIENQFDQTAVFGEASWEARPGTVFTAGGRSYRYHKRDRGEVQVPNVVSGTWLDYQADDSTHQSGWDLKFLASQRLGPGALTYIQASQGFRPGGVNIVPGLPDALATYRSDSLWNYEAGLKSEWFGRRLLANLAVYRIDWRDMQYSALTRNGAFTFLTNIGASRIDGAEMELIARPRPAWTVSTSLTYTDAHLTADQLSNTAIGLGQTGDRLPMIPQFEGAASVERTWWLAQDAQVVVRLDAAASSTAWSTFNHGGPDDLKLGGYAVFGSSVSLSRGGWSVSLAVDNLLNRAGRNQALPSTAGPVEVFGLRPRTARLTLDRRF</sequence>
<evidence type="ECO:0000256" key="2">
    <source>
        <dbReference type="ARBA" id="ARBA00022448"/>
    </source>
</evidence>
<dbReference type="EMBL" id="QFYP01000001">
    <property type="protein sequence ID" value="RAK60697.1"/>
    <property type="molecule type" value="Genomic_DNA"/>
</dbReference>
<keyword evidence="2 11" id="KW-0813">Transport</keyword>
<feature type="chain" id="PRO_5016448259" evidence="13">
    <location>
        <begin position="25"/>
        <end position="838"/>
    </location>
</feature>
<keyword evidence="15" id="KW-0675">Receptor</keyword>
<dbReference type="InterPro" id="IPR011662">
    <property type="entry name" value="Secretin/TonB_short_N"/>
</dbReference>
<evidence type="ECO:0000256" key="8">
    <source>
        <dbReference type="ARBA" id="ARBA00023077"/>
    </source>
</evidence>
<keyword evidence="16" id="KW-1185">Reference proteome</keyword>
<evidence type="ECO:0000256" key="1">
    <source>
        <dbReference type="ARBA" id="ARBA00004571"/>
    </source>
</evidence>
<evidence type="ECO:0000256" key="3">
    <source>
        <dbReference type="ARBA" id="ARBA00022452"/>
    </source>
</evidence>
<evidence type="ECO:0000256" key="4">
    <source>
        <dbReference type="ARBA" id="ARBA00022496"/>
    </source>
</evidence>
<evidence type="ECO:0000259" key="14">
    <source>
        <dbReference type="SMART" id="SM00965"/>
    </source>
</evidence>
<dbReference type="Pfam" id="PF00593">
    <property type="entry name" value="TonB_dep_Rec_b-barrel"/>
    <property type="match status" value="1"/>
</dbReference>
<evidence type="ECO:0000256" key="6">
    <source>
        <dbReference type="ARBA" id="ARBA00023004"/>
    </source>
</evidence>
<evidence type="ECO:0000256" key="7">
    <source>
        <dbReference type="ARBA" id="ARBA00023065"/>
    </source>
</evidence>
<keyword evidence="4" id="KW-0410">Iron transport</keyword>
<keyword evidence="6" id="KW-0408">Iron</keyword>
<dbReference type="Proteomes" id="UP000249842">
    <property type="component" value="Unassembled WGS sequence"/>
</dbReference>
<keyword evidence="13" id="KW-0732">Signal</keyword>
<evidence type="ECO:0000256" key="12">
    <source>
        <dbReference type="RuleBase" id="RU003357"/>
    </source>
</evidence>
<dbReference type="InterPro" id="IPR012910">
    <property type="entry name" value="Plug_dom"/>
</dbReference>
<dbReference type="InterPro" id="IPR036942">
    <property type="entry name" value="Beta-barrel_TonB_sf"/>
</dbReference>
<dbReference type="SUPFAM" id="SSF56935">
    <property type="entry name" value="Porins"/>
    <property type="match status" value="1"/>
</dbReference>
<comment type="caution">
    <text evidence="15">The sequence shown here is derived from an EMBL/GenBank/DDBJ whole genome shotgun (WGS) entry which is preliminary data.</text>
</comment>
<evidence type="ECO:0000256" key="11">
    <source>
        <dbReference type="PROSITE-ProRule" id="PRU01360"/>
    </source>
</evidence>
<proteinExistence type="inferred from homology"/>
<evidence type="ECO:0000256" key="10">
    <source>
        <dbReference type="ARBA" id="ARBA00023237"/>
    </source>
</evidence>
<dbReference type="GO" id="GO:0009279">
    <property type="term" value="C:cell outer membrane"/>
    <property type="evidence" value="ECO:0007669"/>
    <property type="project" value="UniProtKB-SubCell"/>
</dbReference>
<comment type="subcellular location">
    <subcellularLocation>
        <location evidence="1 11">Cell outer membrane</location>
        <topology evidence="1 11">Multi-pass membrane protein</topology>
    </subcellularLocation>
</comment>
<dbReference type="Pfam" id="PF07715">
    <property type="entry name" value="Plug"/>
    <property type="match status" value="1"/>
</dbReference>
<dbReference type="RefSeq" id="WP_111457989.1">
    <property type="nucleotide sequence ID" value="NZ_QFYP01000001.1"/>
</dbReference>
<dbReference type="GO" id="GO:0006826">
    <property type="term" value="P:iron ion transport"/>
    <property type="evidence" value="ECO:0007669"/>
    <property type="project" value="UniProtKB-KW"/>
</dbReference>
<keyword evidence="3 11" id="KW-1134">Transmembrane beta strand</keyword>
<dbReference type="Gene3D" id="2.40.170.20">
    <property type="entry name" value="TonB-dependent receptor, beta-barrel domain"/>
    <property type="match status" value="1"/>
</dbReference>
<keyword evidence="7" id="KW-0406">Ion transport</keyword>
<reference evidence="16" key="1">
    <citation type="submission" date="2018-05" db="EMBL/GenBank/DDBJ databases">
        <authorList>
            <person name="Li X."/>
        </authorList>
    </citation>
    <scope>NUCLEOTIDE SEQUENCE [LARGE SCALE GENOMIC DNA]</scope>
    <source>
        <strain evidence="16">HKS-05</strain>
    </source>
</reference>
<dbReference type="Gene3D" id="3.55.50.30">
    <property type="match status" value="1"/>
</dbReference>
<dbReference type="InterPro" id="IPR000531">
    <property type="entry name" value="Beta-barrel_TonB"/>
</dbReference>
<keyword evidence="5 11" id="KW-0812">Transmembrane</keyword>
<feature type="domain" description="Secretin/TonB short N-terminal" evidence="14">
    <location>
        <begin position="51"/>
        <end position="101"/>
    </location>
</feature>
<dbReference type="PROSITE" id="PS52016">
    <property type="entry name" value="TONB_DEPENDENT_REC_3"/>
    <property type="match status" value="1"/>
</dbReference>
<keyword evidence="9 11" id="KW-0472">Membrane</keyword>
<evidence type="ECO:0000313" key="15">
    <source>
        <dbReference type="EMBL" id="RAK60697.1"/>
    </source>
</evidence>
<feature type="signal peptide" evidence="13">
    <location>
        <begin position="1"/>
        <end position="24"/>
    </location>
</feature>